<feature type="transmembrane region" description="Helical" evidence="6">
    <location>
        <begin position="61"/>
        <end position="82"/>
    </location>
</feature>
<dbReference type="GO" id="GO:0009403">
    <property type="term" value="P:toxin biosynthetic process"/>
    <property type="evidence" value="ECO:0007669"/>
    <property type="project" value="InterPro"/>
</dbReference>
<dbReference type="PANTHER" id="PTHR36926">
    <property type="entry name" value="COLICIN V PRODUCTION PROTEIN"/>
    <property type="match status" value="1"/>
</dbReference>
<keyword evidence="8" id="KW-1185">Reference proteome</keyword>
<sequence>MLTAFDVGVGVLVLISAILATARGLTREVLSLATWAGSAAVAIYMWQYHPEIARGFIAEQLIADAATVVVSFLVSLIVLHLLTMRIADFVVDSRIGPIDRTFGFLFGLARGLLIAIVLVIFGQWLFRDRLPDWAAQARSLPILSSMGDSLIDMLPEDLERQVTDILQRGGGDADLGEEPMPDTAPQNGVPPAPQPQGEELPPLDQTQI</sequence>
<dbReference type="PANTHER" id="PTHR36926:SF1">
    <property type="entry name" value="COLICIN V PRODUCTION PROTEIN"/>
    <property type="match status" value="1"/>
</dbReference>
<reference evidence="7 8" key="1">
    <citation type="journal article" date="2016" name="Int. J. Syst. Evol. Microbiol.">
        <title>Arsenicitalea aurantiaca gen. nov., sp. nov., a new member of the family Hyphomicrobiaceae, isolated from high-arsenic sediment.</title>
        <authorList>
            <person name="Mu Y."/>
            <person name="Zhou L."/>
            <person name="Zeng X.C."/>
            <person name="Liu L."/>
            <person name="Pan Y."/>
            <person name="Chen X."/>
            <person name="Wang J."/>
            <person name="Li S."/>
            <person name="Li W.J."/>
            <person name="Wang Y."/>
        </authorList>
    </citation>
    <scope>NUCLEOTIDE SEQUENCE [LARGE SCALE GENOMIC DNA]</scope>
    <source>
        <strain evidence="7 8">42-50</strain>
    </source>
</reference>
<dbReference type="Proteomes" id="UP000281547">
    <property type="component" value="Unassembled WGS sequence"/>
</dbReference>
<name>A0A433X3A0_9HYPH</name>
<dbReference type="EMBL" id="RZNJ01000007">
    <property type="protein sequence ID" value="RUT28543.1"/>
    <property type="molecule type" value="Genomic_DNA"/>
</dbReference>
<keyword evidence="4 6" id="KW-0472">Membrane</keyword>
<feature type="transmembrane region" description="Helical" evidence="6">
    <location>
        <begin position="32"/>
        <end position="49"/>
    </location>
</feature>
<gene>
    <name evidence="7" type="ORF">EMQ25_16335</name>
</gene>
<dbReference type="RefSeq" id="WP_127189678.1">
    <property type="nucleotide sequence ID" value="NZ_RZNJ01000007.1"/>
</dbReference>
<feature type="region of interest" description="Disordered" evidence="5">
    <location>
        <begin position="168"/>
        <end position="208"/>
    </location>
</feature>
<proteinExistence type="predicted"/>
<evidence type="ECO:0000256" key="3">
    <source>
        <dbReference type="ARBA" id="ARBA00022989"/>
    </source>
</evidence>
<evidence type="ECO:0000256" key="2">
    <source>
        <dbReference type="ARBA" id="ARBA00022692"/>
    </source>
</evidence>
<organism evidence="7 8">
    <name type="scientific">Arsenicitalea aurantiaca</name>
    <dbReference type="NCBI Taxonomy" id="1783274"/>
    <lineage>
        <taxon>Bacteria</taxon>
        <taxon>Pseudomonadati</taxon>
        <taxon>Pseudomonadota</taxon>
        <taxon>Alphaproteobacteria</taxon>
        <taxon>Hyphomicrobiales</taxon>
        <taxon>Devosiaceae</taxon>
        <taxon>Arsenicitalea</taxon>
    </lineage>
</organism>
<evidence type="ECO:0000256" key="6">
    <source>
        <dbReference type="SAM" id="Phobius"/>
    </source>
</evidence>
<dbReference type="InterPro" id="IPR052719">
    <property type="entry name" value="CvpA-like"/>
</dbReference>
<dbReference type="AlphaFoldDB" id="A0A433X3A0"/>
<feature type="transmembrane region" description="Helical" evidence="6">
    <location>
        <begin position="102"/>
        <end position="126"/>
    </location>
</feature>
<evidence type="ECO:0000313" key="8">
    <source>
        <dbReference type="Proteomes" id="UP000281547"/>
    </source>
</evidence>
<accession>A0A433X3A0</accession>
<dbReference type="InterPro" id="IPR003825">
    <property type="entry name" value="Colicin-V_CvpA"/>
</dbReference>
<keyword evidence="3 6" id="KW-1133">Transmembrane helix</keyword>
<dbReference type="GO" id="GO:0016020">
    <property type="term" value="C:membrane"/>
    <property type="evidence" value="ECO:0007669"/>
    <property type="project" value="UniProtKB-SubCell"/>
</dbReference>
<evidence type="ECO:0000313" key="7">
    <source>
        <dbReference type="EMBL" id="RUT28543.1"/>
    </source>
</evidence>
<evidence type="ECO:0000256" key="5">
    <source>
        <dbReference type="SAM" id="MobiDB-lite"/>
    </source>
</evidence>
<comment type="caution">
    <text evidence="7">The sequence shown here is derived from an EMBL/GenBank/DDBJ whole genome shotgun (WGS) entry which is preliminary data.</text>
</comment>
<evidence type="ECO:0000256" key="1">
    <source>
        <dbReference type="ARBA" id="ARBA00004141"/>
    </source>
</evidence>
<dbReference type="Pfam" id="PF02674">
    <property type="entry name" value="Colicin_V"/>
    <property type="match status" value="1"/>
</dbReference>
<keyword evidence="2 6" id="KW-0812">Transmembrane</keyword>
<evidence type="ECO:0000256" key="4">
    <source>
        <dbReference type="ARBA" id="ARBA00023136"/>
    </source>
</evidence>
<protein>
    <submittedName>
        <fullName evidence="7">CvpA family protein</fullName>
    </submittedName>
</protein>
<dbReference type="OrthoDB" id="9806894at2"/>
<comment type="subcellular location">
    <subcellularLocation>
        <location evidence="1">Membrane</location>
        <topology evidence="1">Multi-pass membrane protein</topology>
    </subcellularLocation>
</comment>